<dbReference type="InterPro" id="IPR008909">
    <property type="entry name" value="DALR_anticod-bd"/>
</dbReference>
<dbReference type="SUPFAM" id="SSF52374">
    <property type="entry name" value="Nucleotidylyl transferase"/>
    <property type="match status" value="1"/>
</dbReference>
<feature type="coiled-coil region" evidence="14">
    <location>
        <begin position="185"/>
        <end position="254"/>
    </location>
</feature>
<dbReference type="EC" id="6.1.1.19" evidence="3 12"/>
<dbReference type="Gene3D" id="1.10.730.10">
    <property type="entry name" value="Isoleucyl-tRNA Synthetase, Domain 1"/>
    <property type="match status" value="1"/>
</dbReference>
<keyword evidence="7 13" id="KW-0547">Nucleotide-binding</keyword>
<comment type="similarity">
    <text evidence="2 13">Belongs to the class-I aminoacyl-tRNA synthetase family.</text>
</comment>
<evidence type="ECO:0000256" key="4">
    <source>
        <dbReference type="ARBA" id="ARBA00020262"/>
    </source>
</evidence>
<evidence type="ECO:0000256" key="14">
    <source>
        <dbReference type="SAM" id="Coils"/>
    </source>
</evidence>
<dbReference type="Gene3D" id="3.40.50.620">
    <property type="entry name" value="HUPs"/>
    <property type="match status" value="1"/>
</dbReference>
<gene>
    <name evidence="17" type="ORF">EYH13_01610</name>
</gene>
<dbReference type="SMART" id="SM00836">
    <property type="entry name" value="DALR_1"/>
    <property type="match status" value="1"/>
</dbReference>
<dbReference type="EMBL" id="DQUG01000068">
    <property type="protein sequence ID" value="HIP74852.1"/>
    <property type="molecule type" value="Genomic_DNA"/>
</dbReference>
<evidence type="ECO:0000256" key="3">
    <source>
        <dbReference type="ARBA" id="ARBA00012837"/>
    </source>
</evidence>
<reference evidence="17" key="1">
    <citation type="journal article" date="2020" name="ISME J.">
        <title>Gammaproteobacteria mediating utilization of methyl-, sulfur- and petroleum organic compounds in deep ocean hydrothermal plumes.</title>
        <authorList>
            <person name="Zhou Z."/>
            <person name="Liu Y."/>
            <person name="Pan J."/>
            <person name="Cron B.R."/>
            <person name="Toner B.M."/>
            <person name="Anantharaman K."/>
            <person name="Breier J.A."/>
            <person name="Dick G.J."/>
            <person name="Li M."/>
        </authorList>
    </citation>
    <scope>NUCLEOTIDE SEQUENCE</scope>
    <source>
        <strain evidence="17">SZUA-1451</strain>
    </source>
</reference>
<dbReference type="InterPro" id="IPR009080">
    <property type="entry name" value="tRNAsynth_Ia_anticodon-bd"/>
</dbReference>
<evidence type="ECO:0000256" key="7">
    <source>
        <dbReference type="ARBA" id="ARBA00022741"/>
    </source>
</evidence>
<evidence type="ECO:0000313" key="17">
    <source>
        <dbReference type="EMBL" id="HIP74852.1"/>
    </source>
</evidence>
<dbReference type="InterPro" id="IPR035684">
    <property type="entry name" value="ArgRS_core"/>
</dbReference>
<evidence type="ECO:0000256" key="9">
    <source>
        <dbReference type="ARBA" id="ARBA00022917"/>
    </source>
</evidence>
<organism evidence="17 18">
    <name type="scientific">Thermococcus paralvinellae</name>
    <dbReference type="NCBI Taxonomy" id="582419"/>
    <lineage>
        <taxon>Archaea</taxon>
        <taxon>Methanobacteriati</taxon>
        <taxon>Methanobacteriota</taxon>
        <taxon>Thermococci</taxon>
        <taxon>Thermococcales</taxon>
        <taxon>Thermococcaceae</taxon>
        <taxon>Thermococcus</taxon>
    </lineage>
</organism>
<feature type="domain" description="Arginyl tRNA synthetase N-terminal" evidence="16">
    <location>
        <begin position="12"/>
        <end position="96"/>
    </location>
</feature>
<evidence type="ECO:0000256" key="6">
    <source>
        <dbReference type="ARBA" id="ARBA00022598"/>
    </source>
</evidence>
<dbReference type="FunFam" id="3.30.1360.70:FF:000008">
    <property type="entry name" value="Arginine--tRNA ligase"/>
    <property type="match status" value="1"/>
</dbReference>
<evidence type="ECO:0000256" key="2">
    <source>
        <dbReference type="ARBA" id="ARBA00005594"/>
    </source>
</evidence>
<sequence length="600" mass="68978">MVYDDIKGEIGLILKKRIGEMVEKEGKTWNGEIPFDETPSMEFGDFATTVAFQLARVFRKAPRLIAQEIVEGIKDELPEYILKVEVAGAGYINFFLDYEKFGRLTIKEILTKGENYGKSDIGRGKKVIVEHTSVNPTKPLHMGHARNSILGDTMARVMRALGYDVEVQNYIDDLGIQFAQVLWGYLNLKEEFEKIKAELEEKGIKENVMDHVLGLLYVEVHRRMENNPEVEKEIRELMKQLEEGDGEIAELGRKLAEEVVRAQMQTTYRLNVAYDLLSWESDIVRSGIFEKAYEKMEQNEHFEWAREGKYKGAFIMRLGDLFPDMENPDMVLIRSDGTATYTGKDIAYHMWKFGLVDADMLYKVWDRIVFEGRKHETWTTAKDGKAMPGKFGHADIVINVIGAEQRYPQKVVAYALKLLGYESAYRNFHHLAYEHVVRPEGKFSGRKGTWIGFTVDEVVNEAIKRAKELVEEKNPNLSGEEKRKIAEAVGVGAIRYNMLKYSPEKIITFRWEDVLNFEGESAPYVQYAHARCASILRKAEEKGLTLEPEKLLENADFSKLDRKERELIKLLSRFPEIVKEVGTEIKPPLLAWYANEVAMV</sequence>
<keyword evidence="6 13" id="KW-0436">Ligase</keyword>
<dbReference type="GO" id="GO:0006420">
    <property type="term" value="P:arginyl-tRNA aminoacylation"/>
    <property type="evidence" value="ECO:0007669"/>
    <property type="project" value="UniProtKB-UniRule"/>
</dbReference>
<dbReference type="HAMAP" id="MF_00123">
    <property type="entry name" value="Arg_tRNA_synth"/>
    <property type="match status" value="1"/>
</dbReference>
<name>A0A832ZA46_9EURY</name>
<dbReference type="Proteomes" id="UP000649326">
    <property type="component" value="Unassembled WGS sequence"/>
</dbReference>
<comment type="caution">
    <text evidence="17">The sequence shown here is derived from an EMBL/GenBank/DDBJ whole genome shotgun (WGS) entry which is preliminary data.</text>
</comment>
<dbReference type="CDD" id="cd00671">
    <property type="entry name" value="ArgRS_core"/>
    <property type="match status" value="1"/>
</dbReference>
<dbReference type="SUPFAM" id="SSF55190">
    <property type="entry name" value="Arginyl-tRNA synthetase (ArgRS), N-terminal 'additional' domain"/>
    <property type="match status" value="1"/>
</dbReference>
<keyword evidence="9 13" id="KW-0648">Protein biosynthesis</keyword>
<evidence type="ECO:0000259" key="16">
    <source>
        <dbReference type="SMART" id="SM01016"/>
    </source>
</evidence>
<proteinExistence type="inferred from homology"/>
<comment type="subcellular location">
    <subcellularLocation>
        <location evidence="1">Cytoplasm</location>
    </subcellularLocation>
</comment>
<dbReference type="SUPFAM" id="SSF47323">
    <property type="entry name" value="Anticodon-binding domain of a subclass of class I aminoacyl-tRNA synthetases"/>
    <property type="match status" value="1"/>
</dbReference>
<dbReference type="FunFam" id="3.40.50.620:FF:000190">
    <property type="entry name" value="Arginine--tRNA ligase"/>
    <property type="match status" value="1"/>
</dbReference>
<dbReference type="InterPro" id="IPR014729">
    <property type="entry name" value="Rossmann-like_a/b/a_fold"/>
</dbReference>
<dbReference type="SMART" id="SM01016">
    <property type="entry name" value="Arg_tRNA_synt_N"/>
    <property type="match status" value="1"/>
</dbReference>
<evidence type="ECO:0000256" key="12">
    <source>
        <dbReference type="NCBIfam" id="TIGR00456"/>
    </source>
</evidence>
<keyword evidence="5" id="KW-0963">Cytoplasm</keyword>
<dbReference type="GO" id="GO:0005737">
    <property type="term" value="C:cytoplasm"/>
    <property type="evidence" value="ECO:0007669"/>
    <property type="project" value="UniProtKB-SubCell"/>
</dbReference>
<dbReference type="Gene3D" id="3.30.1360.70">
    <property type="entry name" value="Arginyl tRNA synthetase N-terminal domain"/>
    <property type="match status" value="1"/>
</dbReference>
<dbReference type="NCBIfam" id="TIGR00456">
    <property type="entry name" value="argS"/>
    <property type="match status" value="1"/>
</dbReference>
<dbReference type="InterPro" id="IPR005148">
    <property type="entry name" value="Arg-tRNA-synth_N"/>
</dbReference>
<feature type="non-terminal residue" evidence="17">
    <location>
        <position position="600"/>
    </location>
</feature>
<keyword evidence="8 13" id="KW-0067">ATP-binding</keyword>
<dbReference type="PANTHER" id="PTHR11956">
    <property type="entry name" value="ARGINYL-TRNA SYNTHETASE"/>
    <property type="match status" value="1"/>
</dbReference>
<dbReference type="GO" id="GO:0005524">
    <property type="term" value="F:ATP binding"/>
    <property type="evidence" value="ECO:0007669"/>
    <property type="project" value="UniProtKB-KW"/>
</dbReference>
<dbReference type="Pfam" id="PF03485">
    <property type="entry name" value="Arg_tRNA_synt_N"/>
    <property type="match status" value="1"/>
</dbReference>
<dbReference type="Pfam" id="PF00750">
    <property type="entry name" value="tRNA-synt_1d"/>
    <property type="match status" value="2"/>
</dbReference>
<dbReference type="PANTHER" id="PTHR11956:SF5">
    <property type="entry name" value="ARGININE--TRNA LIGASE, CYTOPLASMIC"/>
    <property type="match status" value="1"/>
</dbReference>
<protein>
    <recommendedName>
        <fullName evidence="4 12">Arginine--tRNA ligase</fullName>
        <ecNumber evidence="3 12">6.1.1.19</ecNumber>
    </recommendedName>
</protein>
<feature type="domain" description="DALR anticodon binding" evidence="15">
    <location>
        <begin position="525"/>
        <end position="599"/>
    </location>
</feature>
<dbReference type="PROSITE" id="PS00178">
    <property type="entry name" value="AA_TRNA_LIGASE_I"/>
    <property type="match status" value="1"/>
</dbReference>
<evidence type="ECO:0000256" key="11">
    <source>
        <dbReference type="ARBA" id="ARBA00049339"/>
    </source>
</evidence>
<dbReference type="GO" id="GO:0004814">
    <property type="term" value="F:arginine-tRNA ligase activity"/>
    <property type="evidence" value="ECO:0007669"/>
    <property type="project" value="UniProtKB-UniRule"/>
</dbReference>
<evidence type="ECO:0000256" key="8">
    <source>
        <dbReference type="ARBA" id="ARBA00022840"/>
    </source>
</evidence>
<evidence type="ECO:0000256" key="5">
    <source>
        <dbReference type="ARBA" id="ARBA00022490"/>
    </source>
</evidence>
<comment type="catalytic activity">
    <reaction evidence="11">
        <text>tRNA(Arg) + L-arginine + ATP = L-arginyl-tRNA(Arg) + AMP + diphosphate</text>
        <dbReference type="Rhea" id="RHEA:20301"/>
        <dbReference type="Rhea" id="RHEA-COMP:9658"/>
        <dbReference type="Rhea" id="RHEA-COMP:9673"/>
        <dbReference type="ChEBI" id="CHEBI:30616"/>
        <dbReference type="ChEBI" id="CHEBI:32682"/>
        <dbReference type="ChEBI" id="CHEBI:33019"/>
        <dbReference type="ChEBI" id="CHEBI:78442"/>
        <dbReference type="ChEBI" id="CHEBI:78513"/>
        <dbReference type="ChEBI" id="CHEBI:456215"/>
        <dbReference type="EC" id="6.1.1.19"/>
    </reaction>
</comment>
<dbReference type="InterPro" id="IPR036695">
    <property type="entry name" value="Arg-tRNA-synth_N_sf"/>
</dbReference>
<evidence type="ECO:0000256" key="13">
    <source>
        <dbReference type="RuleBase" id="RU363038"/>
    </source>
</evidence>
<evidence type="ECO:0000259" key="15">
    <source>
        <dbReference type="SMART" id="SM00836"/>
    </source>
</evidence>
<evidence type="ECO:0000313" key="18">
    <source>
        <dbReference type="Proteomes" id="UP000649326"/>
    </source>
</evidence>
<dbReference type="InterPro" id="IPR001412">
    <property type="entry name" value="aa-tRNA-synth_I_CS"/>
</dbReference>
<dbReference type="NCBIfam" id="NF002447">
    <property type="entry name" value="PRK01611.3-4"/>
    <property type="match status" value="1"/>
</dbReference>
<dbReference type="AlphaFoldDB" id="A0A832ZA46"/>
<dbReference type="PRINTS" id="PR01038">
    <property type="entry name" value="TRNASYNTHARG"/>
</dbReference>
<dbReference type="Pfam" id="PF05746">
    <property type="entry name" value="DALR_1"/>
    <property type="match status" value="1"/>
</dbReference>
<keyword evidence="10 13" id="KW-0030">Aminoacyl-tRNA synthetase</keyword>
<keyword evidence="14" id="KW-0175">Coiled coil</keyword>
<evidence type="ECO:0000256" key="1">
    <source>
        <dbReference type="ARBA" id="ARBA00004496"/>
    </source>
</evidence>
<dbReference type="InterPro" id="IPR001278">
    <property type="entry name" value="Arg-tRNA-ligase"/>
</dbReference>
<accession>A0A832ZA46</accession>
<evidence type="ECO:0000256" key="10">
    <source>
        <dbReference type="ARBA" id="ARBA00023146"/>
    </source>
</evidence>